<dbReference type="InterPro" id="IPR031341">
    <property type="entry name" value="Methyltr_RsmF_N"/>
</dbReference>
<evidence type="ECO:0000256" key="2">
    <source>
        <dbReference type="ARBA" id="ARBA00022490"/>
    </source>
</evidence>
<evidence type="ECO:0000256" key="1">
    <source>
        <dbReference type="ARBA" id="ARBA00007494"/>
    </source>
</evidence>
<evidence type="ECO:0000256" key="3">
    <source>
        <dbReference type="ARBA" id="ARBA00022603"/>
    </source>
</evidence>
<evidence type="ECO:0000313" key="9">
    <source>
        <dbReference type="EMBL" id="MBC5680998.1"/>
    </source>
</evidence>
<dbReference type="SUPFAM" id="SSF53335">
    <property type="entry name" value="S-adenosyl-L-methionine-dependent methyltransferases"/>
    <property type="match status" value="1"/>
</dbReference>
<dbReference type="Gene3D" id="3.40.50.150">
    <property type="entry name" value="Vaccinia Virus protein VP39"/>
    <property type="match status" value="1"/>
</dbReference>
<feature type="domain" description="SAM-dependent MTase RsmB/NOP-type" evidence="8">
    <location>
        <begin position="17"/>
        <end position="302"/>
    </location>
</feature>
<feature type="binding site" evidence="7">
    <location>
        <position position="160"/>
    </location>
    <ligand>
        <name>S-adenosyl-L-methionine</name>
        <dbReference type="ChEBI" id="CHEBI:59789"/>
    </ligand>
</feature>
<keyword evidence="5 7" id="KW-0949">S-adenosyl-L-methionine</keyword>
<keyword evidence="2" id="KW-0963">Cytoplasm</keyword>
<organism evidence="9 10">
    <name type="scientific">Lachnospira hominis</name>
    <name type="common">ex Liu et al. 2021</name>
    <dbReference type="NCBI Taxonomy" id="2763051"/>
    <lineage>
        <taxon>Bacteria</taxon>
        <taxon>Bacillati</taxon>
        <taxon>Bacillota</taxon>
        <taxon>Clostridia</taxon>
        <taxon>Lachnospirales</taxon>
        <taxon>Lachnospiraceae</taxon>
        <taxon>Lachnospira</taxon>
    </lineage>
</organism>
<dbReference type="InterPro" id="IPR023267">
    <property type="entry name" value="RCMT"/>
</dbReference>
<dbReference type="Pfam" id="PF01189">
    <property type="entry name" value="Methyltr_RsmB-F"/>
    <property type="match status" value="1"/>
</dbReference>
<keyword evidence="4 7" id="KW-0808">Transferase</keyword>
<sequence length="468" mass="53242">MNLPEQYLENMKELLGTDFDAYIESFNDSRLYGLRVNTMKISVEDFLKISPFKLTPIPWIENGFYYSEDDKPAKHPYYFAGLYYIQEPSAMTPANVLPVEEGDIVFDMCAAPGGKSTELGAKLNGSGLLVTNDISNSRAKALLKNVEVFGIPNVYVVSEDPKNIQPGFNEFFDKILIDAPCSGEGMFRKDNKLIKSWEKTGPEFYAKIQRDIILTGADMLKPGGKMLYSTCTFSKLEDEETVRHLLINRPDMHLIDIKHYDGFSSGFTYDDELKNMHLEKTVRIFPHKMEGEGHFVALFEKKSDGETPFKGHGIIHKQKNTKLATELEDFLGKLNKDTVNFDIENAKDNIMIKDNYVYLCSPYMPGQKGMRIMRTGLLLGELKKNRFEPSQALAMVLKMSDYPDVINLPASDERVIKYLKGETLDLPEFDGKTGDGWNLFCVDGYPLGWGKFKNGSLKNKYLAGWRWQ</sequence>
<dbReference type="Pfam" id="PF17125">
    <property type="entry name" value="Methyltr_RsmF_N"/>
    <property type="match status" value="1"/>
</dbReference>
<dbReference type="Proteomes" id="UP000628463">
    <property type="component" value="Unassembled WGS sequence"/>
</dbReference>
<dbReference type="InterPro" id="IPR029063">
    <property type="entry name" value="SAM-dependent_MTases_sf"/>
</dbReference>
<feature type="binding site" evidence="7">
    <location>
        <position position="133"/>
    </location>
    <ligand>
        <name>S-adenosyl-L-methionine</name>
        <dbReference type="ChEBI" id="CHEBI:59789"/>
    </ligand>
</feature>
<dbReference type="InterPro" id="IPR011023">
    <property type="entry name" value="Nop2p"/>
</dbReference>
<gene>
    <name evidence="9" type="ORF">H8S01_08505</name>
</gene>
<dbReference type="CDD" id="cd21147">
    <property type="entry name" value="RsmF_methylt_CTD1"/>
    <property type="match status" value="1"/>
</dbReference>
<dbReference type="InterPro" id="IPR049560">
    <property type="entry name" value="MeTrfase_RsmB-F_NOP2_cat"/>
</dbReference>
<dbReference type="Gene3D" id="3.30.70.1170">
    <property type="entry name" value="Sun protein, domain 3"/>
    <property type="match status" value="1"/>
</dbReference>
<dbReference type="InterPro" id="IPR031340">
    <property type="entry name" value="RsmF_methylt_CI"/>
</dbReference>
<dbReference type="PROSITE" id="PS51686">
    <property type="entry name" value="SAM_MT_RSMB_NOP"/>
    <property type="match status" value="1"/>
</dbReference>
<reference evidence="9 10" key="1">
    <citation type="submission" date="2020-08" db="EMBL/GenBank/DDBJ databases">
        <title>Genome public.</title>
        <authorList>
            <person name="Liu C."/>
            <person name="Sun Q."/>
        </authorList>
    </citation>
    <scope>NUCLEOTIDE SEQUENCE [LARGE SCALE GENOMIC DNA]</scope>
    <source>
        <strain evidence="9 10">NSJ-43</strain>
    </source>
</reference>
<dbReference type="EMBL" id="JACOPD010000005">
    <property type="protein sequence ID" value="MBC5680998.1"/>
    <property type="molecule type" value="Genomic_DNA"/>
</dbReference>
<dbReference type="PANTHER" id="PTHR22807">
    <property type="entry name" value="NOP2 YEAST -RELATED NOL1/NOP2/FMU SUN DOMAIN-CONTAINING"/>
    <property type="match status" value="1"/>
</dbReference>
<dbReference type="GO" id="GO:0032259">
    <property type="term" value="P:methylation"/>
    <property type="evidence" value="ECO:0007669"/>
    <property type="project" value="UniProtKB-KW"/>
</dbReference>
<dbReference type="InterPro" id="IPR027391">
    <property type="entry name" value="Nol1_Nop2_Fmu_2"/>
</dbReference>
<keyword evidence="3 7" id="KW-0489">Methyltransferase</keyword>
<dbReference type="Gene3D" id="2.30.130.60">
    <property type="match status" value="1"/>
</dbReference>
<dbReference type="Pfam" id="PF17126">
    <property type="entry name" value="RsmF_methylt_CI"/>
    <property type="match status" value="1"/>
</dbReference>
<dbReference type="PRINTS" id="PR02008">
    <property type="entry name" value="RCMTFAMILY"/>
</dbReference>
<feature type="binding site" evidence="7">
    <location>
        <position position="178"/>
    </location>
    <ligand>
        <name>S-adenosyl-L-methionine</name>
        <dbReference type="ChEBI" id="CHEBI:59789"/>
    </ligand>
</feature>
<evidence type="ECO:0000313" key="10">
    <source>
        <dbReference type="Proteomes" id="UP000628463"/>
    </source>
</evidence>
<feature type="active site" description="Nucleophile" evidence="7">
    <location>
        <position position="231"/>
    </location>
</feature>
<dbReference type="InterPro" id="IPR018314">
    <property type="entry name" value="RsmB/NOL1/NOP2-like_CS"/>
</dbReference>
<keyword evidence="10" id="KW-1185">Reference proteome</keyword>
<dbReference type="RefSeq" id="WP_021866728.1">
    <property type="nucleotide sequence ID" value="NZ_JACOPD010000005.1"/>
</dbReference>
<keyword evidence="6 7" id="KW-0694">RNA-binding</keyword>
<feature type="binding site" evidence="7">
    <location>
        <begin position="109"/>
        <end position="115"/>
    </location>
    <ligand>
        <name>S-adenosyl-L-methionine</name>
        <dbReference type="ChEBI" id="CHEBI:59789"/>
    </ligand>
</feature>
<dbReference type="PANTHER" id="PTHR22807:SF30">
    <property type="entry name" value="28S RRNA (CYTOSINE(4447)-C(5))-METHYLTRANSFERASE-RELATED"/>
    <property type="match status" value="1"/>
</dbReference>
<dbReference type="InterPro" id="IPR001678">
    <property type="entry name" value="MeTrfase_RsmB-F_NOP2_dom"/>
</dbReference>
<evidence type="ECO:0000256" key="6">
    <source>
        <dbReference type="ARBA" id="ARBA00022884"/>
    </source>
</evidence>
<name>A0ABR7G0N0_9FIRM</name>
<dbReference type="Pfam" id="PF13636">
    <property type="entry name" value="Methyltranf_PUA"/>
    <property type="match status" value="1"/>
</dbReference>
<comment type="caution">
    <text evidence="9">The sequence shown here is derived from an EMBL/GenBank/DDBJ whole genome shotgun (WGS) entry which is preliminary data.</text>
</comment>
<accession>A0ABR7G0N0</accession>
<dbReference type="GO" id="GO:0008168">
    <property type="term" value="F:methyltransferase activity"/>
    <property type="evidence" value="ECO:0007669"/>
    <property type="project" value="UniProtKB-KW"/>
</dbReference>
<evidence type="ECO:0000259" key="8">
    <source>
        <dbReference type="PROSITE" id="PS51686"/>
    </source>
</evidence>
<evidence type="ECO:0000256" key="5">
    <source>
        <dbReference type="ARBA" id="ARBA00022691"/>
    </source>
</evidence>
<dbReference type="PROSITE" id="PS01153">
    <property type="entry name" value="NOL1_NOP2_SUN"/>
    <property type="match status" value="1"/>
</dbReference>
<evidence type="ECO:0000256" key="7">
    <source>
        <dbReference type="PROSITE-ProRule" id="PRU01023"/>
    </source>
</evidence>
<evidence type="ECO:0000256" key="4">
    <source>
        <dbReference type="ARBA" id="ARBA00022679"/>
    </source>
</evidence>
<comment type="similarity">
    <text evidence="1 7">Belongs to the class I-like SAM-binding methyltransferase superfamily. RsmB/NOP family.</text>
</comment>
<dbReference type="NCBIfam" id="TIGR00446">
    <property type="entry name" value="nop2p"/>
    <property type="match status" value="1"/>
</dbReference>
<proteinExistence type="inferred from homology"/>
<protein>
    <submittedName>
        <fullName evidence="9">RsmF rRNA methyltransferase first C-terminal domain-containing protein</fullName>
    </submittedName>
</protein>